<reference evidence="5 6" key="1">
    <citation type="submission" date="2022-10" db="EMBL/GenBank/DDBJ databases">
        <title>The complete genomes of actinobacterial strains from the NBC collection.</title>
        <authorList>
            <person name="Joergensen T.S."/>
            <person name="Alvarez Arevalo M."/>
            <person name="Sterndorff E.B."/>
            <person name="Faurdal D."/>
            <person name="Vuksanovic O."/>
            <person name="Mourched A.-S."/>
            <person name="Charusanti P."/>
            <person name="Shaw S."/>
            <person name="Blin K."/>
            <person name="Weber T."/>
        </authorList>
    </citation>
    <scope>NUCLEOTIDE SEQUENCE [LARGE SCALE GENOMIC DNA]</scope>
    <source>
        <strain evidence="5 6">NBC_01413</strain>
    </source>
</reference>
<evidence type="ECO:0000313" key="5">
    <source>
        <dbReference type="EMBL" id="WTY33115.1"/>
    </source>
</evidence>
<dbReference type="Gene3D" id="3.40.50.1820">
    <property type="entry name" value="alpha/beta hydrolase"/>
    <property type="match status" value="1"/>
</dbReference>
<comment type="similarity">
    <text evidence="1">Belongs to the 'GDXG' lipolytic enzyme family.</text>
</comment>
<evidence type="ECO:0000313" key="6">
    <source>
        <dbReference type="Proteomes" id="UP001621418"/>
    </source>
</evidence>
<organism evidence="5 6">
    <name type="scientific">Nocardia salmonicida</name>
    <dbReference type="NCBI Taxonomy" id="53431"/>
    <lineage>
        <taxon>Bacteria</taxon>
        <taxon>Bacillati</taxon>
        <taxon>Actinomycetota</taxon>
        <taxon>Actinomycetes</taxon>
        <taxon>Mycobacteriales</taxon>
        <taxon>Nocardiaceae</taxon>
        <taxon>Nocardia</taxon>
    </lineage>
</organism>
<dbReference type="InterPro" id="IPR029058">
    <property type="entry name" value="AB_hydrolase_fold"/>
</dbReference>
<evidence type="ECO:0000259" key="4">
    <source>
        <dbReference type="Pfam" id="PF07859"/>
    </source>
</evidence>
<dbReference type="PROSITE" id="PS01174">
    <property type="entry name" value="LIPASE_GDXG_SER"/>
    <property type="match status" value="1"/>
</dbReference>
<keyword evidence="2 5" id="KW-0378">Hydrolase</keyword>
<feature type="domain" description="Alpha/beta hydrolase fold-3" evidence="4">
    <location>
        <begin position="83"/>
        <end position="278"/>
    </location>
</feature>
<protein>
    <submittedName>
        <fullName evidence="5">Alpha/beta hydrolase</fullName>
    </submittedName>
</protein>
<dbReference type="EMBL" id="CP109527">
    <property type="protein sequence ID" value="WTY33115.1"/>
    <property type="molecule type" value="Genomic_DNA"/>
</dbReference>
<dbReference type="Pfam" id="PF07859">
    <property type="entry name" value="Abhydrolase_3"/>
    <property type="match status" value="1"/>
</dbReference>
<sequence length="316" mass="34009">MSAERGSLRARTLRQMSAFTVGQLAALTPVNAYTLPPSRLLIEQAMRAGAPPLRATITERADTDGIHGEWVRGPRADRTDAVVLYIHGGGFVAGSALGYRGVASRLSTATKLPVFTLDYRLAPEHPCPAAPSDVAAAFQWLTRRYSADRIVVAGDSAGGFLAAHLTVENARAGRPEPGALVLFSPMTDLSLAIAVDHEKHEHRDGLLSTQIARQAIAAFTAEPFELQPVHGMRLPPTLIHASDTEYFGADATELARRWRATGAHCELQVWPDQMHAFQTLPAVVPESRTAYRAAARFVAAHLDTAPAVMTQKVPAS</sequence>
<dbReference type="SUPFAM" id="SSF53474">
    <property type="entry name" value="alpha/beta-Hydrolases"/>
    <property type="match status" value="1"/>
</dbReference>
<dbReference type="PANTHER" id="PTHR48081:SF30">
    <property type="entry name" value="ACETYL-HYDROLASE LIPR-RELATED"/>
    <property type="match status" value="1"/>
</dbReference>
<dbReference type="GO" id="GO:0016787">
    <property type="term" value="F:hydrolase activity"/>
    <property type="evidence" value="ECO:0007669"/>
    <property type="project" value="UniProtKB-KW"/>
</dbReference>
<dbReference type="RefSeq" id="WP_357365597.1">
    <property type="nucleotide sequence ID" value="NZ_CP109527.1"/>
</dbReference>
<feature type="active site" evidence="3">
    <location>
        <position position="156"/>
    </location>
</feature>
<dbReference type="InterPro" id="IPR050300">
    <property type="entry name" value="GDXG_lipolytic_enzyme"/>
</dbReference>
<dbReference type="PANTHER" id="PTHR48081">
    <property type="entry name" value="AB HYDROLASE SUPERFAMILY PROTEIN C4A8.06C"/>
    <property type="match status" value="1"/>
</dbReference>
<dbReference type="InterPro" id="IPR033140">
    <property type="entry name" value="Lipase_GDXG_put_SER_AS"/>
</dbReference>
<name>A0ABZ1MZI9_9NOCA</name>
<dbReference type="InterPro" id="IPR013094">
    <property type="entry name" value="AB_hydrolase_3"/>
</dbReference>
<evidence type="ECO:0000256" key="3">
    <source>
        <dbReference type="PROSITE-ProRule" id="PRU10038"/>
    </source>
</evidence>
<evidence type="ECO:0000256" key="2">
    <source>
        <dbReference type="ARBA" id="ARBA00022801"/>
    </source>
</evidence>
<dbReference type="Proteomes" id="UP001621418">
    <property type="component" value="Chromosome"/>
</dbReference>
<gene>
    <name evidence="5" type="ORF">OG308_17270</name>
</gene>
<accession>A0ABZ1MZI9</accession>
<evidence type="ECO:0000256" key="1">
    <source>
        <dbReference type="ARBA" id="ARBA00010515"/>
    </source>
</evidence>
<keyword evidence="6" id="KW-1185">Reference proteome</keyword>
<proteinExistence type="inferred from homology"/>